<feature type="compositionally biased region" description="Basic and acidic residues" evidence="2">
    <location>
        <begin position="867"/>
        <end position="877"/>
    </location>
</feature>
<dbReference type="RefSeq" id="XP_044554946.1">
    <property type="nucleotide sequence ID" value="XM_044699837.1"/>
</dbReference>
<dbReference type="PANTHER" id="PTHR10013:SF0">
    <property type="entry name" value="GENERAL VESICULAR TRANSPORT FACTOR P115"/>
    <property type="match status" value="1"/>
</dbReference>
<protein>
    <recommendedName>
        <fullName evidence="5">Vesicle tethering protein Uso1/P115-like head domain-containing protein</fullName>
    </recommendedName>
</protein>
<keyword evidence="1" id="KW-0175">Coiled coil</keyword>
<feature type="coiled-coil region" evidence="1">
    <location>
        <begin position="1194"/>
        <end position="1358"/>
    </location>
</feature>
<evidence type="ECO:0000313" key="3">
    <source>
        <dbReference type="EMBL" id="KAG2393052.1"/>
    </source>
</evidence>
<sequence>MASWIFQNLLTPADLQDDDDGEEHQTPHLSDHNSTRVTSTPSHTSSNNNTIMTTTTRVEDHVDIVQVKPILSSSRSPASIDVSVSDLLHRIETSSLHDDRIEAMENLIELSSQDMNSQNSRFNHHKEFKEIFPKLINHVNQNESETTTRQYLTIICNLAQLENHGPIYLDLIINNNNYLSILISLLNENNSYLRYQTIQLLNILLQYNPLVIQDAILKEATIPLILSLLNEYGVLRNEGILFLRNLTREINQLMVHSPSEQEHNMAIGNELKKIIVFEGAFEKLFGIILQEGGNQGGVLVLDCLYIILYLLKDNELNRKQFLMLQNGGMTFLYPLLVIPEFKNHSLSGMKTNMSSLTTNTLTNSESSYGFLKSVAGVAMNLMSGNDQSLYQQDSQHSNFSSHLNGDDHFSISNPMYPMLLNEQVTKQNLKQISSNEKQLEIISIVLDILLELMKSTKEPVKDIITHHHRGGTRNVNSTQSILIPILKLSFDYIFTSMVGGHDSNTSPQQQLSNMMNLIPPLIRTIMYDINMKSIFLLGHLTFNNRSAQEVLESYFFQYGNTLSIPSQLLMSNGIQNVLTTNSSGNGLIHSLMIEESAIIRLCKLVLYDSDEYRRQLAFSTLKRFLYNNKEGQLIIASTVKAPNLIASSSEECMLCGIVLSDALFSLNKPKFHPLESVHAISILSIIIRQNTKCKDILLEIPYESGGGGGNICSSGSSSSSGDLNNNNNNMTTISTKRILPTHSKSFFTCLINLVVYAIQSRVQDFYTCALLRLLCEWINGSSQSARKFIEHSRSTLLFFSEVIASSHGTSPLIQALCCMLLGLVCMEYEDPSSTVVVVATSSSVITSSVVATTTSSSSVTSSTTTSNHDESGNDSFHHPIPVGRITKNSVVDLVLRRVGIQRMKEKFDILRQHNVMIGALNQPKFNYESLQISDTTPIQVLPIDLEFATFASSAIHNILTFFSQNEINSSQENILLKDLEKHNQKLQQEEKERLIREKNQEIEKRELIEEQYKNQISKLEHEIQTLKMEKDTTIHEINSTNETYQNQLRNFSNENQKLKTRITELSERLNTLQDEKNTLSELNQQMESNQLQTQQRISEYKAHLEQTQLQLKSLQEKFDSELHEKEFKNNLQQEQLNKLQLQLKQKEDEIEHMTREFEDKLNQLKKQESETIQLNFSNQLAMKDSQINTLYSENDSLKHYISQLTTNIQQVEEKMKHVYQEKESLSLKHQDHSNRLQQELKQKQDEIQNLLKANESFQQTIQLLQNDLMNLKNQSIQKDSTVQALRQENEGLKQNISQMNLNHQQLLQQQAALQESLKKTQSIISEKEKRIEELDKDNEDMIDIIEKLEEKLALQDANK</sequence>
<dbReference type="InterPro" id="IPR016024">
    <property type="entry name" value="ARM-type_fold"/>
</dbReference>
<name>A0AA88KRA0_NAELO</name>
<dbReference type="GO" id="GO:0048211">
    <property type="term" value="P:Golgi vesicle docking"/>
    <property type="evidence" value="ECO:0007669"/>
    <property type="project" value="TreeGrafter"/>
</dbReference>
<gene>
    <name evidence="3" type="ORF">C9374_009629</name>
</gene>
<keyword evidence="4" id="KW-1185">Reference proteome</keyword>
<evidence type="ECO:0008006" key="5">
    <source>
        <dbReference type="Google" id="ProtNLM"/>
    </source>
</evidence>
<feature type="compositionally biased region" description="Low complexity" evidence="2">
    <location>
        <begin position="856"/>
        <end position="866"/>
    </location>
</feature>
<feature type="region of interest" description="Disordered" evidence="2">
    <location>
        <begin position="856"/>
        <end position="881"/>
    </location>
</feature>
<reference evidence="3 4" key="1">
    <citation type="journal article" date="2018" name="BMC Genomics">
        <title>The genome of Naegleria lovaniensis, the basis for a comparative approach to unravel pathogenicity factors of the human pathogenic amoeba N. fowleri.</title>
        <authorList>
            <person name="Liechti N."/>
            <person name="Schurch N."/>
            <person name="Bruggmann R."/>
            <person name="Wittwer M."/>
        </authorList>
    </citation>
    <scope>NUCLEOTIDE SEQUENCE [LARGE SCALE GENOMIC DNA]</scope>
    <source>
        <strain evidence="3 4">ATCC 30569</strain>
    </source>
</reference>
<dbReference type="InterPro" id="IPR011989">
    <property type="entry name" value="ARM-like"/>
</dbReference>
<evidence type="ECO:0000313" key="4">
    <source>
        <dbReference type="Proteomes" id="UP000816034"/>
    </source>
</evidence>
<dbReference type="EMBL" id="PYSW02000003">
    <property type="protein sequence ID" value="KAG2393052.1"/>
    <property type="molecule type" value="Genomic_DNA"/>
</dbReference>
<dbReference type="GO" id="GO:0012507">
    <property type="term" value="C:ER to Golgi transport vesicle membrane"/>
    <property type="evidence" value="ECO:0007669"/>
    <property type="project" value="TreeGrafter"/>
</dbReference>
<feature type="compositionally biased region" description="Basic and acidic residues" evidence="2">
    <location>
        <begin position="23"/>
        <end position="34"/>
    </location>
</feature>
<dbReference type="SUPFAM" id="SSF48371">
    <property type="entry name" value="ARM repeat"/>
    <property type="match status" value="1"/>
</dbReference>
<dbReference type="InterPro" id="IPR024095">
    <property type="entry name" value="Vesicle_P115"/>
</dbReference>
<dbReference type="GO" id="GO:0006888">
    <property type="term" value="P:endoplasmic reticulum to Golgi vesicle-mediated transport"/>
    <property type="evidence" value="ECO:0007669"/>
    <property type="project" value="TreeGrafter"/>
</dbReference>
<evidence type="ECO:0000256" key="2">
    <source>
        <dbReference type="SAM" id="MobiDB-lite"/>
    </source>
</evidence>
<dbReference type="GO" id="GO:0006886">
    <property type="term" value="P:intracellular protein transport"/>
    <property type="evidence" value="ECO:0007669"/>
    <property type="project" value="TreeGrafter"/>
</dbReference>
<dbReference type="GO" id="GO:0061025">
    <property type="term" value="P:membrane fusion"/>
    <property type="evidence" value="ECO:0007669"/>
    <property type="project" value="TreeGrafter"/>
</dbReference>
<dbReference type="GO" id="GO:0005795">
    <property type="term" value="C:Golgi stack"/>
    <property type="evidence" value="ECO:0007669"/>
    <property type="project" value="TreeGrafter"/>
</dbReference>
<dbReference type="Gene3D" id="1.25.10.10">
    <property type="entry name" value="Leucine-rich Repeat Variant"/>
    <property type="match status" value="1"/>
</dbReference>
<feature type="coiled-coil region" evidence="1">
    <location>
        <begin position="969"/>
        <end position="1170"/>
    </location>
</feature>
<dbReference type="GeneID" id="68102083"/>
<evidence type="ECO:0000256" key="1">
    <source>
        <dbReference type="SAM" id="Coils"/>
    </source>
</evidence>
<feature type="compositionally biased region" description="Low complexity" evidence="2">
    <location>
        <begin position="38"/>
        <end position="55"/>
    </location>
</feature>
<dbReference type="Proteomes" id="UP000816034">
    <property type="component" value="Unassembled WGS sequence"/>
</dbReference>
<dbReference type="PANTHER" id="PTHR10013">
    <property type="entry name" value="GENERAL VESICULAR TRANSPORT FACTOR P115"/>
    <property type="match status" value="1"/>
</dbReference>
<dbReference type="GO" id="GO:0005783">
    <property type="term" value="C:endoplasmic reticulum"/>
    <property type="evidence" value="ECO:0007669"/>
    <property type="project" value="TreeGrafter"/>
</dbReference>
<comment type="caution">
    <text evidence="3">The sequence shown here is derived from an EMBL/GenBank/DDBJ whole genome shotgun (WGS) entry which is preliminary data.</text>
</comment>
<accession>A0AA88KRA0</accession>
<proteinExistence type="predicted"/>
<feature type="region of interest" description="Disordered" evidence="2">
    <location>
        <begin position="14"/>
        <end position="55"/>
    </location>
</feature>
<organism evidence="3 4">
    <name type="scientific">Naegleria lovaniensis</name>
    <name type="common">Amoeba</name>
    <dbReference type="NCBI Taxonomy" id="51637"/>
    <lineage>
        <taxon>Eukaryota</taxon>
        <taxon>Discoba</taxon>
        <taxon>Heterolobosea</taxon>
        <taxon>Tetramitia</taxon>
        <taxon>Eutetramitia</taxon>
        <taxon>Vahlkampfiidae</taxon>
        <taxon>Naegleria</taxon>
    </lineage>
</organism>